<dbReference type="Gene3D" id="3.40.50.300">
    <property type="entry name" value="P-loop containing nucleotide triphosphate hydrolases"/>
    <property type="match status" value="2"/>
</dbReference>
<name>A0A5C6RV27_9FLAO</name>
<feature type="domain" description="DNA helicase Pif1-like DEAD-box helicase" evidence="7">
    <location>
        <begin position="17"/>
        <end position="196"/>
    </location>
</feature>
<dbReference type="InterPro" id="IPR027417">
    <property type="entry name" value="P-loop_NTPase"/>
</dbReference>
<evidence type="ECO:0000256" key="3">
    <source>
        <dbReference type="ARBA" id="ARBA00022806"/>
    </source>
</evidence>
<evidence type="ECO:0000313" key="8">
    <source>
        <dbReference type="EMBL" id="TXB66201.1"/>
    </source>
</evidence>
<reference evidence="8 9" key="1">
    <citation type="submission" date="2019-08" db="EMBL/GenBank/DDBJ databases">
        <title>Genome of Vicingus serpentipes NCIMB 15042.</title>
        <authorList>
            <person name="Bowman J.P."/>
        </authorList>
    </citation>
    <scope>NUCLEOTIDE SEQUENCE [LARGE SCALE GENOMIC DNA]</scope>
    <source>
        <strain evidence="8 9">NCIMB 15042</strain>
    </source>
</reference>
<keyword evidence="2" id="KW-0378">Hydrolase</keyword>
<keyword evidence="4" id="KW-0067">ATP-binding</keyword>
<dbReference type="PANTHER" id="PTHR47642">
    <property type="entry name" value="ATP-DEPENDENT DNA HELICASE"/>
    <property type="match status" value="1"/>
</dbReference>
<dbReference type="EMBL" id="VOOS01000002">
    <property type="protein sequence ID" value="TXB66201.1"/>
    <property type="molecule type" value="Genomic_DNA"/>
</dbReference>
<dbReference type="GO" id="GO:0003678">
    <property type="term" value="F:DNA helicase activity"/>
    <property type="evidence" value="ECO:0007669"/>
    <property type="project" value="InterPro"/>
</dbReference>
<proteinExistence type="predicted"/>
<dbReference type="SUPFAM" id="SSF52540">
    <property type="entry name" value="P-loop containing nucleoside triphosphate hydrolases"/>
    <property type="match status" value="2"/>
</dbReference>
<keyword evidence="1" id="KW-0547">Nucleotide-binding</keyword>
<evidence type="ECO:0000313" key="9">
    <source>
        <dbReference type="Proteomes" id="UP000321721"/>
    </source>
</evidence>
<dbReference type="Proteomes" id="UP000321721">
    <property type="component" value="Unassembled WGS sequence"/>
</dbReference>
<dbReference type="FunFam" id="3.40.50.300:FF:001498">
    <property type="entry name" value="ATP-dependent DNA helicase"/>
    <property type="match status" value="1"/>
</dbReference>
<dbReference type="InterPro" id="IPR003840">
    <property type="entry name" value="DNA_helicase_dom"/>
</dbReference>
<dbReference type="AlphaFoldDB" id="A0A5C6RV27"/>
<comment type="caution">
    <text evidence="8">The sequence shown here is derived from an EMBL/GenBank/DDBJ whole genome shotgun (WGS) entry which is preliminary data.</text>
</comment>
<dbReference type="PROSITE" id="PS50005">
    <property type="entry name" value="TPR"/>
    <property type="match status" value="1"/>
</dbReference>
<evidence type="ECO:0000259" key="6">
    <source>
        <dbReference type="Pfam" id="PF02689"/>
    </source>
</evidence>
<dbReference type="Pfam" id="PF05970">
    <property type="entry name" value="PIF1"/>
    <property type="match status" value="1"/>
</dbReference>
<protein>
    <submittedName>
        <fullName evidence="8">AAA family ATPase</fullName>
    </submittedName>
</protein>
<dbReference type="InterPro" id="IPR010285">
    <property type="entry name" value="DNA_helicase_pif1-like_DEAD"/>
</dbReference>
<feature type="repeat" description="TPR" evidence="5">
    <location>
        <begin position="554"/>
        <end position="587"/>
    </location>
</feature>
<evidence type="ECO:0000256" key="1">
    <source>
        <dbReference type="ARBA" id="ARBA00022741"/>
    </source>
</evidence>
<accession>A0A5C6RV27</accession>
<dbReference type="CDD" id="cd18809">
    <property type="entry name" value="SF1_C_RecD"/>
    <property type="match status" value="1"/>
</dbReference>
<keyword evidence="3" id="KW-0347">Helicase</keyword>
<dbReference type="Gene3D" id="1.25.40.10">
    <property type="entry name" value="Tetratricopeptide repeat domain"/>
    <property type="match status" value="1"/>
</dbReference>
<sequence length="747" mass="85967">MELDLDNIEFQTALDLIQETNQSFFLTGKAGTGKSTFLKHIVETTSKNYVVVAPTGIAAVNVGGVTIHSFFQFPLRPLLPEDEDIKVFWKNSEKRKIISAMDTLIIDEVSMVRADLIDGIDYSLRRNGGNPNLPFGGKQVVFVGDIFQLEPVTIRKSGEQKIINEIYGSAYFYNAKVFEKINLFTVELQKVYRQTDLVFISLLDKVRVKETLQTDIDRLNSRVFSESELKKKEFAITLTTKNDLADRVNSIKLSELKTNPFQYTAEVSGEFEESKYPTEPEMILKEGSQVIFIKNDTDKRWVNGTIGQVNELTDTTIKVKLKDGSVHSVDKRVWENIKYQYNKEKKKIEQEIVGTFKQYPLKLAWAITIHKSQGLTFDRVVIDFGDGTFASGQAYVALSRATTFEGLFLKQKMHTMDIYIDEEIKDFAKSFNDKSLINQKLNEGKEVYQFTKNENWEKAGKYYFKKAMSFLKLNQFNAAYENLITGYDYITCDCTIGDWFNKDEVSEIFSNATNFDCSAFKLDFLKSFIFYHTDKYAAALNSISSFIDLQPSNEIGYYFKGKILNGLEKYTEALDNFKNALNLKRKSRTLYRIGRTKEESLNDYGLNEMYEAIVMNPSSGHAHWHFAEYAIRRKIFPYELKNYRGSYHENGTISSLRIGIAIEKIFEETGKQGISDYMLSLEKAMKLSQNNIIDNLEEDADYSDDYDDYSDNHDYDRDTFNAMTDGQLGDWDDFDGDIDDVMTWSGR</sequence>
<dbReference type="InterPro" id="IPR051055">
    <property type="entry name" value="PIF1_helicase"/>
</dbReference>
<gene>
    <name evidence="8" type="ORF">FRY74_06405</name>
</gene>
<dbReference type="GO" id="GO:0016787">
    <property type="term" value="F:hydrolase activity"/>
    <property type="evidence" value="ECO:0007669"/>
    <property type="project" value="UniProtKB-KW"/>
</dbReference>
<dbReference type="GO" id="GO:0006281">
    <property type="term" value="P:DNA repair"/>
    <property type="evidence" value="ECO:0007669"/>
    <property type="project" value="InterPro"/>
</dbReference>
<evidence type="ECO:0000256" key="5">
    <source>
        <dbReference type="PROSITE-ProRule" id="PRU00339"/>
    </source>
</evidence>
<dbReference type="Pfam" id="PF02689">
    <property type="entry name" value="Herpes_Helicase"/>
    <property type="match status" value="1"/>
</dbReference>
<dbReference type="GO" id="GO:0005524">
    <property type="term" value="F:ATP binding"/>
    <property type="evidence" value="ECO:0007669"/>
    <property type="project" value="UniProtKB-KW"/>
</dbReference>
<keyword evidence="5" id="KW-0802">TPR repeat</keyword>
<evidence type="ECO:0000256" key="4">
    <source>
        <dbReference type="ARBA" id="ARBA00022840"/>
    </source>
</evidence>
<dbReference type="RefSeq" id="WP_147099748.1">
    <property type="nucleotide sequence ID" value="NZ_VOOS01000002.1"/>
</dbReference>
<evidence type="ECO:0000259" key="7">
    <source>
        <dbReference type="Pfam" id="PF05970"/>
    </source>
</evidence>
<dbReference type="GO" id="GO:0000723">
    <property type="term" value="P:telomere maintenance"/>
    <property type="evidence" value="ECO:0007669"/>
    <property type="project" value="InterPro"/>
</dbReference>
<evidence type="ECO:0000256" key="2">
    <source>
        <dbReference type="ARBA" id="ARBA00022801"/>
    </source>
</evidence>
<organism evidence="8 9">
    <name type="scientific">Vicingus serpentipes</name>
    <dbReference type="NCBI Taxonomy" id="1926625"/>
    <lineage>
        <taxon>Bacteria</taxon>
        <taxon>Pseudomonadati</taxon>
        <taxon>Bacteroidota</taxon>
        <taxon>Flavobacteriia</taxon>
        <taxon>Flavobacteriales</taxon>
        <taxon>Vicingaceae</taxon>
        <taxon>Vicingus</taxon>
    </lineage>
</organism>
<dbReference type="InterPro" id="IPR019734">
    <property type="entry name" value="TPR_rpt"/>
</dbReference>
<keyword evidence="9" id="KW-1185">Reference proteome</keyword>
<dbReference type="InterPro" id="IPR011990">
    <property type="entry name" value="TPR-like_helical_dom_sf"/>
</dbReference>
<feature type="domain" description="DNA replication helicase" evidence="6">
    <location>
        <begin position="353"/>
        <end position="409"/>
    </location>
</feature>
<dbReference type="SUPFAM" id="SSF48452">
    <property type="entry name" value="TPR-like"/>
    <property type="match status" value="1"/>
</dbReference>
<dbReference type="OrthoDB" id="9763659at2"/>